<keyword evidence="1" id="KW-0472">Membrane</keyword>
<protein>
    <submittedName>
        <fullName evidence="2">PAS domain-containing protein</fullName>
    </submittedName>
</protein>
<feature type="transmembrane region" description="Helical" evidence="1">
    <location>
        <begin position="146"/>
        <end position="166"/>
    </location>
</feature>
<organism evidence="2 3">
    <name type="scientific">Thalassobaculum litoreum DSM 18839</name>
    <dbReference type="NCBI Taxonomy" id="1123362"/>
    <lineage>
        <taxon>Bacteria</taxon>
        <taxon>Pseudomonadati</taxon>
        <taxon>Pseudomonadota</taxon>
        <taxon>Alphaproteobacteria</taxon>
        <taxon>Rhodospirillales</taxon>
        <taxon>Thalassobaculaceae</taxon>
        <taxon>Thalassobaculum</taxon>
    </lineage>
</organism>
<evidence type="ECO:0000313" key="3">
    <source>
        <dbReference type="Proteomes" id="UP000198615"/>
    </source>
</evidence>
<name>A0A8G2F0R0_9PROT</name>
<evidence type="ECO:0000313" key="2">
    <source>
        <dbReference type="EMBL" id="SDG55581.1"/>
    </source>
</evidence>
<evidence type="ECO:0000256" key="1">
    <source>
        <dbReference type="SAM" id="Phobius"/>
    </source>
</evidence>
<accession>A0A8G2F0R0</accession>
<dbReference type="Pfam" id="PF07310">
    <property type="entry name" value="PAS_5"/>
    <property type="match status" value="1"/>
</dbReference>
<sequence length="181" mass="20457">MKSLKRSSQAGSFDDSREHDVVDHCDHPMVAGFADLWHGKRGSRAVPDRADFEFEELAPWFGHVIIMDMLEDAADFRYRLVGTAVTGFLNRDYTGRTVMESNYSGAQQKVLDTFRRPAREGRPVFRRGYVIWAVDKSWRTYQSVHCPITAGGTGIAMTIGVLYFSLDPVMAPDGLPRDHWG</sequence>
<proteinExistence type="predicted"/>
<dbReference type="Proteomes" id="UP000198615">
    <property type="component" value="Unassembled WGS sequence"/>
</dbReference>
<dbReference type="OrthoDB" id="7353449at2"/>
<keyword evidence="1" id="KW-1133">Transmembrane helix</keyword>
<keyword evidence="3" id="KW-1185">Reference proteome</keyword>
<dbReference type="AlphaFoldDB" id="A0A8G2F0R0"/>
<dbReference type="RefSeq" id="WP_093154463.1">
    <property type="nucleotide sequence ID" value="NZ_FNBW01000022.1"/>
</dbReference>
<reference evidence="2 3" key="1">
    <citation type="submission" date="2016-10" db="EMBL/GenBank/DDBJ databases">
        <authorList>
            <person name="Varghese N."/>
            <person name="Submissions S."/>
        </authorList>
    </citation>
    <scope>NUCLEOTIDE SEQUENCE [LARGE SCALE GENOMIC DNA]</scope>
    <source>
        <strain evidence="2 3">DSM 18839</strain>
    </source>
</reference>
<comment type="caution">
    <text evidence="2">The sequence shown here is derived from an EMBL/GenBank/DDBJ whole genome shotgun (WGS) entry which is preliminary data.</text>
</comment>
<gene>
    <name evidence="2" type="ORF">SAMN05660686_04830</name>
</gene>
<dbReference type="EMBL" id="FNBW01000022">
    <property type="protein sequence ID" value="SDG55581.1"/>
    <property type="molecule type" value="Genomic_DNA"/>
</dbReference>
<dbReference type="InterPro" id="IPR009922">
    <property type="entry name" value="DUF1457"/>
</dbReference>
<keyword evidence="1" id="KW-0812">Transmembrane</keyword>